<dbReference type="AlphaFoldDB" id="A0A243W6G4"/>
<organism evidence="1 2">
    <name type="scientific">Hymenobacter crusticola</name>
    <dbReference type="NCBI Taxonomy" id="1770526"/>
    <lineage>
        <taxon>Bacteria</taxon>
        <taxon>Pseudomonadati</taxon>
        <taxon>Bacteroidota</taxon>
        <taxon>Cytophagia</taxon>
        <taxon>Cytophagales</taxon>
        <taxon>Hymenobacteraceae</taxon>
        <taxon>Hymenobacter</taxon>
    </lineage>
</organism>
<gene>
    <name evidence="1" type="ORF">BXP70_28820</name>
</gene>
<proteinExistence type="predicted"/>
<sequence>RIAKGCLDILERDVAVAELFTVGLIGSPTTYQWSEMPNWRLFYSENRLEYPTLKVLPGFCNSHVGLENVTP</sequence>
<dbReference type="EMBL" id="MTSE01000076">
    <property type="protein sequence ID" value="OUJ67405.1"/>
    <property type="molecule type" value="Genomic_DNA"/>
</dbReference>
<keyword evidence="2" id="KW-1185">Reference proteome</keyword>
<feature type="non-terminal residue" evidence="1">
    <location>
        <position position="1"/>
    </location>
</feature>
<comment type="caution">
    <text evidence="1">The sequence shown here is derived from an EMBL/GenBank/DDBJ whole genome shotgun (WGS) entry which is preliminary data.</text>
</comment>
<accession>A0A243W6G4</accession>
<reference evidence="1 2" key="1">
    <citation type="submission" date="2017-01" db="EMBL/GenBank/DDBJ databases">
        <title>A new Hymenobacter.</title>
        <authorList>
            <person name="Liang Y."/>
            <person name="Feng F."/>
        </authorList>
    </citation>
    <scope>NUCLEOTIDE SEQUENCE [LARGE SCALE GENOMIC DNA]</scope>
    <source>
        <strain evidence="1">MIMBbqt21</strain>
    </source>
</reference>
<dbReference type="RefSeq" id="WP_218779897.1">
    <property type="nucleotide sequence ID" value="NZ_MTSE01000076.1"/>
</dbReference>
<protein>
    <submittedName>
        <fullName evidence="1">Uncharacterized protein</fullName>
    </submittedName>
</protein>
<evidence type="ECO:0000313" key="1">
    <source>
        <dbReference type="EMBL" id="OUJ67405.1"/>
    </source>
</evidence>
<name>A0A243W6G4_9BACT</name>
<dbReference type="Proteomes" id="UP000194873">
    <property type="component" value="Unassembled WGS sequence"/>
</dbReference>
<evidence type="ECO:0000313" key="2">
    <source>
        <dbReference type="Proteomes" id="UP000194873"/>
    </source>
</evidence>